<evidence type="ECO:0000256" key="3">
    <source>
        <dbReference type="ARBA" id="ARBA00022840"/>
    </source>
</evidence>
<dbReference type="PROSITE" id="PS51194">
    <property type="entry name" value="HELICASE_CTER"/>
    <property type="match status" value="1"/>
</dbReference>
<dbReference type="SMART" id="SM00487">
    <property type="entry name" value="DEXDc"/>
    <property type="match status" value="1"/>
</dbReference>
<dbReference type="EC" id="5.6.2.4" evidence="7"/>
<dbReference type="RefSeq" id="WP_260904219.1">
    <property type="nucleotide sequence ID" value="NZ_JAOCZP010000004.1"/>
</dbReference>
<dbReference type="SMART" id="SM00490">
    <property type="entry name" value="HELICc"/>
    <property type="match status" value="1"/>
</dbReference>
<dbReference type="Pfam" id="PF00270">
    <property type="entry name" value="DEAD"/>
    <property type="match status" value="1"/>
</dbReference>
<dbReference type="InterPro" id="IPR011545">
    <property type="entry name" value="DEAD/DEAH_box_helicase_dom"/>
</dbReference>
<dbReference type="InterPro" id="IPR027417">
    <property type="entry name" value="P-loop_NTPase"/>
</dbReference>
<comment type="catalytic activity">
    <reaction evidence="6">
        <text>Couples ATP hydrolysis with the unwinding of duplex DNA by translocating in the 3'-5' direction.</text>
        <dbReference type="EC" id="5.6.2.4"/>
    </reaction>
</comment>
<keyword evidence="2" id="KW-0547">Nucleotide-binding</keyword>
<dbReference type="Proteomes" id="UP001320831">
    <property type="component" value="Unassembled WGS sequence"/>
</dbReference>
<comment type="similarity">
    <text evidence="1">Belongs to the helicase family. RecQ subfamily.</text>
</comment>
<comment type="caution">
    <text evidence="10">The sequence shown here is derived from an EMBL/GenBank/DDBJ whole genome shotgun (WGS) entry which is preliminary data.</text>
</comment>
<evidence type="ECO:0000256" key="7">
    <source>
        <dbReference type="ARBA" id="ARBA00034808"/>
    </source>
</evidence>
<gene>
    <name evidence="10" type="ORF">N5A92_15095</name>
</gene>
<dbReference type="SUPFAM" id="SSF52540">
    <property type="entry name" value="P-loop containing nucleoside triphosphate hydrolases"/>
    <property type="match status" value="1"/>
</dbReference>
<organism evidence="10 11">
    <name type="scientific">Chelativorans salis</name>
    <dbReference type="NCBI Taxonomy" id="2978478"/>
    <lineage>
        <taxon>Bacteria</taxon>
        <taxon>Pseudomonadati</taxon>
        <taxon>Pseudomonadota</taxon>
        <taxon>Alphaproteobacteria</taxon>
        <taxon>Hyphomicrobiales</taxon>
        <taxon>Phyllobacteriaceae</taxon>
        <taxon>Chelativorans</taxon>
    </lineage>
</organism>
<dbReference type="Pfam" id="PF00271">
    <property type="entry name" value="Helicase_C"/>
    <property type="match status" value="1"/>
</dbReference>
<dbReference type="InterPro" id="IPR001650">
    <property type="entry name" value="Helicase_C-like"/>
</dbReference>
<reference evidence="10 11" key="1">
    <citation type="submission" date="2022-09" db="EMBL/GenBank/DDBJ databases">
        <title>Chelativorans salina sp. nov., a novel slightly halophilic bacterium isolated from a saline lake sediment enrichment.</title>
        <authorList>
            <person name="Gao L."/>
            <person name="Fang B.-Z."/>
            <person name="Li W.-J."/>
        </authorList>
    </citation>
    <scope>NUCLEOTIDE SEQUENCE [LARGE SCALE GENOMIC DNA]</scope>
    <source>
        <strain evidence="10 11">EGI FJ00035</strain>
    </source>
</reference>
<feature type="domain" description="Helicase ATP-binding" evidence="8">
    <location>
        <begin position="138"/>
        <end position="329"/>
    </location>
</feature>
<keyword evidence="11" id="KW-1185">Reference proteome</keyword>
<evidence type="ECO:0000259" key="9">
    <source>
        <dbReference type="PROSITE" id="PS51194"/>
    </source>
</evidence>
<feature type="domain" description="Helicase C-terminal" evidence="9">
    <location>
        <begin position="357"/>
        <end position="510"/>
    </location>
</feature>
<dbReference type="GO" id="GO:0004386">
    <property type="term" value="F:helicase activity"/>
    <property type="evidence" value="ECO:0007669"/>
    <property type="project" value="UniProtKB-KW"/>
</dbReference>
<sequence>MNQGGDLQHEPGWVESSIARCTRALASATRAADRLALVRSLIRLRGGRIDLSDLDRPLTLDEFALLSRFGLAQTNSERSLRIIDEEDAHDLIGLGAAFKFDAVPRQAYEPATPDGVLLRLTNHSRYRTATQKAATRALLTQPPGSGLLVSMPTGSGKSLLFQIAANFEREIHSGACAIVVTPTIALALDHERTLSGMTGLEHSKALTGDTPPAETEAIINDFRRGQVPILLLSPEKALNPSILQYLVEAATPHSVEYGLDARLTHIFVDEAHIIESWGRSFRPDFQRLPALLARLRIANPEIRAVLLSATLPDSARKLLEYGWKLDGAWLEVDAKLPRFEHDVVIAHYEWESQRRAALDYLVDRAPRPLIIYTTQIADAGVLYARLRDADHDYARVALFTGDTGSRDRRRIVEDWAKDQIDIVVATSAFGLGIDKADIRSVIHACLPEGPARWYQEIGRASRDNGQGFAACLFVEGPALSDVKQAYSLATSGWLTRELAEERWAGLLKAASNRRYDAEYMQMTLDLDAFREGLRPTAGDWNRGWNMTLLTLMQRAGVLRVLSIPSEGDQPDFSWNIEVRDPRALNGVDDDVWQRISDFRDAELAEARADLDAFVAVMRHPDRACVTRTAFEIIEPRSFAPPCGRCPACRKNSVNPPIHLVAAGLEKFWPDALPRRGRLPADVLLVTPLDADFGRGLPSLIKTLTLVGVDQIVVPHGWAPKTAESMVQSGTRLGFVLDEREWVGGNQLANVTTAILMPADALQAQAMLDRIENCRSSSSVPLLVVARPERVLRGRRLDQTISRYAPYAEDQLLALAGGEDAGR</sequence>
<keyword evidence="5" id="KW-0413">Isomerase</keyword>
<protein>
    <recommendedName>
        <fullName evidence="7">DNA 3'-5' helicase</fullName>
        <ecNumber evidence="7">5.6.2.4</ecNumber>
    </recommendedName>
</protein>
<proteinExistence type="inferred from homology"/>
<evidence type="ECO:0000256" key="4">
    <source>
        <dbReference type="ARBA" id="ARBA00023125"/>
    </source>
</evidence>
<evidence type="ECO:0000259" key="8">
    <source>
        <dbReference type="PROSITE" id="PS51192"/>
    </source>
</evidence>
<dbReference type="PANTHER" id="PTHR13710">
    <property type="entry name" value="DNA HELICASE RECQ FAMILY MEMBER"/>
    <property type="match status" value="1"/>
</dbReference>
<dbReference type="InterPro" id="IPR014001">
    <property type="entry name" value="Helicase_ATP-bd"/>
</dbReference>
<keyword evidence="3" id="KW-0067">ATP-binding</keyword>
<evidence type="ECO:0000256" key="5">
    <source>
        <dbReference type="ARBA" id="ARBA00023235"/>
    </source>
</evidence>
<name>A0ABT2LP66_9HYPH</name>
<dbReference type="EMBL" id="JAOCZP010000004">
    <property type="protein sequence ID" value="MCT7376361.1"/>
    <property type="molecule type" value="Genomic_DNA"/>
</dbReference>
<evidence type="ECO:0000313" key="11">
    <source>
        <dbReference type="Proteomes" id="UP001320831"/>
    </source>
</evidence>
<evidence type="ECO:0000256" key="6">
    <source>
        <dbReference type="ARBA" id="ARBA00034617"/>
    </source>
</evidence>
<accession>A0ABT2LP66</accession>
<evidence type="ECO:0000256" key="1">
    <source>
        <dbReference type="ARBA" id="ARBA00005446"/>
    </source>
</evidence>
<keyword evidence="10" id="KW-0347">Helicase</keyword>
<keyword evidence="4" id="KW-0238">DNA-binding</keyword>
<keyword evidence="10" id="KW-0378">Hydrolase</keyword>
<dbReference type="PROSITE" id="PS51192">
    <property type="entry name" value="HELICASE_ATP_BIND_1"/>
    <property type="match status" value="1"/>
</dbReference>
<dbReference type="Gene3D" id="3.40.50.300">
    <property type="entry name" value="P-loop containing nucleotide triphosphate hydrolases"/>
    <property type="match status" value="2"/>
</dbReference>
<dbReference type="PANTHER" id="PTHR13710:SF105">
    <property type="entry name" value="ATP-DEPENDENT DNA HELICASE Q1"/>
    <property type="match status" value="1"/>
</dbReference>
<evidence type="ECO:0000313" key="10">
    <source>
        <dbReference type="EMBL" id="MCT7376361.1"/>
    </source>
</evidence>
<evidence type="ECO:0000256" key="2">
    <source>
        <dbReference type="ARBA" id="ARBA00022741"/>
    </source>
</evidence>